<name>A0A0A9XEQ1_LYGHE</name>
<protein>
    <recommendedName>
        <fullName evidence="2">Reverse transcriptase domain-containing protein</fullName>
    </recommendedName>
</protein>
<sequence>AVHAMNTLFQERATQHSKWGLLLVDAKNAFNSVNRVMALWYARVYWPSCARFLNNTYKGHAELVLRGGRGNLYSREGVTQGDPLAMLLYAISTLPIIDSLQNIHVKQCWYADDSSAQGTFDDLKSWWDGLVTHGPNYGYYPQGQKSFLVVHPDDQSEASMVFGGSGIKVVVGQRFLGGYIGQETSRKEYVAEQGQEVGSDCRKVVSSRHGTAAGCTHRIRKITTVPVAVCPEGSPSQ</sequence>
<dbReference type="EMBL" id="GBHO01024417">
    <property type="protein sequence ID" value="JAG19187.1"/>
    <property type="molecule type" value="Transcribed_RNA"/>
</dbReference>
<evidence type="ECO:0000313" key="1">
    <source>
        <dbReference type="EMBL" id="JAG19187.1"/>
    </source>
</evidence>
<gene>
    <name evidence="1" type="ORF">CM83_104402</name>
</gene>
<organism evidence="1">
    <name type="scientific">Lygus hesperus</name>
    <name type="common">Western plant bug</name>
    <dbReference type="NCBI Taxonomy" id="30085"/>
    <lineage>
        <taxon>Eukaryota</taxon>
        <taxon>Metazoa</taxon>
        <taxon>Ecdysozoa</taxon>
        <taxon>Arthropoda</taxon>
        <taxon>Hexapoda</taxon>
        <taxon>Insecta</taxon>
        <taxon>Pterygota</taxon>
        <taxon>Neoptera</taxon>
        <taxon>Paraneoptera</taxon>
        <taxon>Hemiptera</taxon>
        <taxon>Heteroptera</taxon>
        <taxon>Panheteroptera</taxon>
        <taxon>Cimicomorpha</taxon>
        <taxon>Miridae</taxon>
        <taxon>Mirini</taxon>
        <taxon>Lygus</taxon>
    </lineage>
</organism>
<reference evidence="1" key="2">
    <citation type="submission" date="2014-07" db="EMBL/GenBank/DDBJ databases">
        <authorList>
            <person name="Hull J."/>
        </authorList>
    </citation>
    <scope>NUCLEOTIDE SEQUENCE</scope>
</reference>
<proteinExistence type="predicted"/>
<evidence type="ECO:0008006" key="2">
    <source>
        <dbReference type="Google" id="ProtNLM"/>
    </source>
</evidence>
<accession>A0A0A9XEQ1</accession>
<reference evidence="1" key="1">
    <citation type="journal article" date="2014" name="PLoS ONE">
        <title>Transcriptome-Based Identification of ABC Transporters in the Western Tarnished Plant Bug Lygus hesperus.</title>
        <authorList>
            <person name="Hull J.J."/>
            <person name="Chaney K."/>
            <person name="Geib S.M."/>
            <person name="Fabrick J.A."/>
            <person name="Brent C.S."/>
            <person name="Walsh D."/>
            <person name="Lavine L.C."/>
        </authorList>
    </citation>
    <scope>NUCLEOTIDE SEQUENCE</scope>
</reference>
<dbReference type="AlphaFoldDB" id="A0A0A9XEQ1"/>
<feature type="non-terminal residue" evidence="1">
    <location>
        <position position="1"/>
    </location>
</feature>